<keyword evidence="7 10" id="KW-0443">Lipid metabolism</keyword>
<dbReference type="EMBL" id="JARKHS020011036">
    <property type="protein sequence ID" value="KAK8778167.1"/>
    <property type="molecule type" value="Genomic_DNA"/>
</dbReference>
<organism evidence="11 12">
    <name type="scientific">Amblyomma americanum</name>
    <name type="common">Lone star tick</name>
    <dbReference type="NCBI Taxonomy" id="6943"/>
    <lineage>
        <taxon>Eukaryota</taxon>
        <taxon>Metazoa</taxon>
        <taxon>Ecdysozoa</taxon>
        <taxon>Arthropoda</taxon>
        <taxon>Chelicerata</taxon>
        <taxon>Arachnida</taxon>
        <taxon>Acari</taxon>
        <taxon>Parasitiformes</taxon>
        <taxon>Ixodida</taxon>
        <taxon>Ixodoidea</taxon>
        <taxon>Ixodidae</taxon>
        <taxon>Amblyomminae</taxon>
        <taxon>Amblyomma</taxon>
    </lineage>
</organism>
<reference evidence="11 12" key="1">
    <citation type="journal article" date="2023" name="Arcadia Sci">
        <title>De novo assembly of a long-read Amblyomma americanum tick genome.</title>
        <authorList>
            <person name="Chou S."/>
            <person name="Poskanzer K.E."/>
            <person name="Rollins M."/>
            <person name="Thuy-Boun P.S."/>
        </authorList>
    </citation>
    <scope>NUCLEOTIDE SEQUENCE [LARGE SCALE GENOMIC DNA]</scope>
    <source>
        <strain evidence="11">F_SG_1</strain>
        <tissue evidence="11">Salivary glands</tissue>
    </source>
</reference>
<gene>
    <name evidence="11" type="ORF">V5799_020492</name>
</gene>
<evidence type="ECO:0000256" key="5">
    <source>
        <dbReference type="ARBA" id="ARBA00022832"/>
    </source>
</evidence>
<sequence length="279" mass="32294">MAASVLASAQDLYRYVWSFRDTRIDGWGLVTEGRFILPLLVAYVYAAKIGGPRWMKDRKPYGLRYAILAYNIATAVANAYFFYRYARLTYFGGGYSFLCQGISRGTDEQSLAILTLSYWYLYVRIADFLDTFFFVARKKFSQVSALHVIHHTLVVFSGWLWLNFSNDGQILLGLLINQAVHVIMYMYYFLAALGPVTHPYLWWKKYLTTLQIIQFIVVLGHITIPIFYDCGYPKTLAFLAIAQLLLGLVLFINFYVQTYTRRKTVEKNLDSTDAKPKQR</sequence>
<dbReference type="Pfam" id="PF01151">
    <property type="entry name" value="ELO"/>
    <property type="match status" value="1"/>
</dbReference>
<evidence type="ECO:0000256" key="9">
    <source>
        <dbReference type="ARBA" id="ARBA00023160"/>
    </source>
</evidence>
<keyword evidence="5 10" id="KW-0276">Fatty acid metabolism</keyword>
<keyword evidence="3 10" id="KW-0808">Transferase</keyword>
<feature type="transmembrane region" description="Helical" evidence="10">
    <location>
        <begin position="206"/>
        <end position="224"/>
    </location>
</feature>
<dbReference type="GO" id="GO:0030148">
    <property type="term" value="P:sphingolipid biosynthetic process"/>
    <property type="evidence" value="ECO:0007669"/>
    <property type="project" value="TreeGrafter"/>
</dbReference>
<dbReference type="GO" id="GO:0005789">
    <property type="term" value="C:endoplasmic reticulum membrane"/>
    <property type="evidence" value="ECO:0007669"/>
    <property type="project" value="TreeGrafter"/>
</dbReference>
<evidence type="ECO:0000256" key="2">
    <source>
        <dbReference type="ARBA" id="ARBA00022516"/>
    </source>
</evidence>
<dbReference type="AlphaFoldDB" id="A0AAQ4ETY1"/>
<dbReference type="PANTHER" id="PTHR11157">
    <property type="entry name" value="FATTY ACID ACYL TRANSFERASE-RELATED"/>
    <property type="match status" value="1"/>
</dbReference>
<keyword evidence="4 10" id="KW-0812">Transmembrane</keyword>
<evidence type="ECO:0000313" key="12">
    <source>
        <dbReference type="Proteomes" id="UP001321473"/>
    </source>
</evidence>
<evidence type="ECO:0000256" key="7">
    <source>
        <dbReference type="ARBA" id="ARBA00023098"/>
    </source>
</evidence>
<comment type="subcellular location">
    <subcellularLocation>
        <location evidence="1">Membrane</location>
        <topology evidence="1">Multi-pass membrane protein</topology>
    </subcellularLocation>
</comment>
<dbReference type="InterPro" id="IPR002076">
    <property type="entry name" value="ELO_fam"/>
</dbReference>
<accession>A0AAQ4ETY1</accession>
<evidence type="ECO:0000256" key="4">
    <source>
        <dbReference type="ARBA" id="ARBA00022692"/>
    </source>
</evidence>
<name>A0AAQ4ETY1_AMBAM</name>
<dbReference type="PANTHER" id="PTHR11157:SF69">
    <property type="entry name" value="ELONGATION OF VERY LONG CHAIN FATTY ACIDS PROTEIN 7"/>
    <property type="match status" value="1"/>
</dbReference>
<comment type="similarity">
    <text evidence="10">Belongs to the ELO family.</text>
</comment>
<dbReference type="GO" id="GO:0034626">
    <property type="term" value="P:fatty acid elongation, polyunsaturated fatty acid"/>
    <property type="evidence" value="ECO:0007669"/>
    <property type="project" value="TreeGrafter"/>
</dbReference>
<feature type="transmembrane region" description="Helical" evidence="10">
    <location>
        <begin position="63"/>
        <end position="83"/>
    </location>
</feature>
<evidence type="ECO:0000256" key="8">
    <source>
        <dbReference type="ARBA" id="ARBA00023136"/>
    </source>
</evidence>
<evidence type="ECO:0000256" key="3">
    <source>
        <dbReference type="ARBA" id="ARBA00022679"/>
    </source>
</evidence>
<dbReference type="GO" id="GO:0019367">
    <property type="term" value="P:fatty acid elongation, saturated fatty acid"/>
    <property type="evidence" value="ECO:0007669"/>
    <property type="project" value="TreeGrafter"/>
</dbReference>
<feature type="transmembrane region" description="Helical" evidence="10">
    <location>
        <begin position="236"/>
        <end position="256"/>
    </location>
</feature>
<feature type="transmembrane region" description="Helical" evidence="10">
    <location>
        <begin position="170"/>
        <end position="194"/>
    </location>
</feature>
<dbReference type="GO" id="GO:0009922">
    <property type="term" value="F:fatty acid elongase activity"/>
    <property type="evidence" value="ECO:0007669"/>
    <property type="project" value="UniProtKB-EC"/>
</dbReference>
<proteinExistence type="inferred from homology"/>
<evidence type="ECO:0000256" key="6">
    <source>
        <dbReference type="ARBA" id="ARBA00022989"/>
    </source>
</evidence>
<keyword evidence="2 10" id="KW-0444">Lipid biosynthesis</keyword>
<keyword evidence="12" id="KW-1185">Reference proteome</keyword>
<keyword evidence="9 10" id="KW-0275">Fatty acid biosynthesis</keyword>
<comment type="caution">
    <text evidence="11">The sequence shown here is derived from an EMBL/GenBank/DDBJ whole genome shotgun (WGS) entry which is preliminary data.</text>
</comment>
<dbReference type="GO" id="GO:0042761">
    <property type="term" value="P:very long-chain fatty acid biosynthetic process"/>
    <property type="evidence" value="ECO:0007669"/>
    <property type="project" value="TreeGrafter"/>
</dbReference>
<dbReference type="EC" id="2.3.1.199" evidence="10"/>
<evidence type="ECO:0000256" key="10">
    <source>
        <dbReference type="RuleBase" id="RU361115"/>
    </source>
</evidence>
<evidence type="ECO:0000256" key="1">
    <source>
        <dbReference type="ARBA" id="ARBA00004141"/>
    </source>
</evidence>
<dbReference type="GO" id="GO:0034625">
    <property type="term" value="P:fatty acid elongation, monounsaturated fatty acid"/>
    <property type="evidence" value="ECO:0007669"/>
    <property type="project" value="TreeGrafter"/>
</dbReference>
<keyword evidence="6 10" id="KW-1133">Transmembrane helix</keyword>
<protein>
    <recommendedName>
        <fullName evidence="10">Elongation of very long chain fatty acids protein</fullName>
        <ecNumber evidence="10">2.3.1.199</ecNumber>
    </recommendedName>
    <alternativeName>
        <fullName evidence="10">Very-long-chain 3-oxoacyl-CoA synthase</fullName>
    </alternativeName>
</protein>
<feature type="transmembrane region" description="Helical" evidence="10">
    <location>
        <begin position="143"/>
        <end position="164"/>
    </location>
</feature>
<feature type="transmembrane region" description="Helical" evidence="10">
    <location>
        <begin position="35"/>
        <end position="51"/>
    </location>
</feature>
<comment type="catalytic activity">
    <reaction evidence="10">
        <text>a very-long-chain acyl-CoA + malonyl-CoA + H(+) = a very-long-chain 3-oxoacyl-CoA + CO2 + CoA</text>
        <dbReference type="Rhea" id="RHEA:32727"/>
        <dbReference type="ChEBI" id="CHEBI:15378"/>
        <dbReference type="ChEBI" id="CHEBI:16526"/>
        <dbReference type="ChEBI" id="CHEBI:57287"/>
        <dbReference type="ChEBI" id="CHEBI:57384"/>
        <dbReference type="ChEBI" id="CHEBI:90725"/>
        <dbReference type="ChEBI" id="CHEBI:90736"/>
        <dbReference type="EC" id="2.3.1.199"/>
    </reaction>
</comment>
<evidence type="ECO:0000313" key="11">
    <source>
        <dbReference type="EMBL" id="KAK8778167.1"/>
    </source>
</evidence>
<dbReference type="Proteomes" id="UP001321473">
    <property type="component" value="Unassembled WGS sequence"/>
</dbReference>
<keyword evidence="8 10" id="KW-0472">Membrane</keyword>